<dbReference type="InterPro" id="IPR039207">
    <property type="entry name" value="MMTAG2-like"/>
</dbReference>
<evidence type="ECO:0000259" key="2">
    <source>
        <dbReference type="Pfam" id="PF10159"/>
    </source>
</evidence>
<dbReference type="Proteomes" id="UP000256690">
    <property type="component" value="Unassembled WGS sequence"/>
</dbReference>
<gene>
    <name evidence="3" type="ORF">DSM5745_04194</name>
</gene>
<name>A0A3D8SDN4_9EURO</name>
<comment type="caution">
    <text evidence="3">The sequence shown here is derived from an EMBL/GenBank/DDBJ whole genome shotgun (WGS) entry which is preliminary data.</text>
</comment>
<evidence type="ECO:0000313" key="3">
    <source>
        <dbReference type="EMBL" id="RDW83868.1"/>
    </source>
</evidence>
<proteinExistence type="predicted"/>
<keyword evidence="4" id="KW-1185">Reference proteome</keyword>
<feature type="domain" description="Multiple myeloma tumor-associated protein 2-like N-terminal" evidence="2">
    <location>
        <begin position="11"/>
        <end position="88"/>
    </location>
</feature>
<dbReference type="AlphaFoldDB" id="A0A3D8SDN4"/>
<reference evidence="3 4" key="1">
    <citation type="journal article" date="2018" name="IMA Fungus">
        <title>IMA Genome-F 9: Draft genome sequence of Annulohypoxylon stygium, Aspergillus mulundensis, Berkeleyomyces basicola (syn. Thielaviopsis basicola), Ceratocystis smalleyi, two Cercospora beticola strains, Coleophoma cylindrospora, Fusarium fracticaudum, Phialophora cf. hyalina, and Morchella septimelata.</title>
        <authorList>
            <person name="Wingfield B.D."/>
            <person name="Bills G.F."/>
            <person name="Dong Y."/>
            <person name="Huang W."/>
            <person name="Nel W.J."/>
            <person name="Swalarsk-Parry B.S."/>
            <person name="Vaghefi N."/>
            <person name="Wilken P.M."/>
            <person name="An Z."/>
            <person name="de Beer Z.W."/>
            <person name="De Vos L."/>
            <person name="Chen L."/>
            <person name="Duong T.A."/>
            <person name="Gao Y."/>
            <person name="Hammerbacher A."/>
            <person name="Kikkert J.R."/>
            <person name="Li Y."/>
            <person name="Li H."/>
            <person name="Li K."/>
            <person name="Li Q."/>
            <person name="Liu X."/>
            <person name="Ma X."/>
            <person name="Naidoo K."/>
            <person name="Pethybridge S.J."/>
            <person name="Sun J."/>
            <person name="Steenkamp E.T."/>
            <person name="van der Nest M.A."/>
            <person name="van Wyk S."/>
            <person name="Wingfield M.J."/>
            <person name="Xiong C."/>
            <person name="Yue Q."/>
            <person name="Zhang X."/>
        </authorList>
    </citation>
    <scope>NUCLEOTIDE SEQUENCE [LARGE SCALE GENOMIC DNA]</scope>
    <source>
        <strain evidence="3 4">DSM 5745</strain>
    </source>
</reference>
<feature type="region of interest" description="Disordered" evidence="1">
    <location>
        <begin position="88"/>
        <end position="127"/>
    </location>
</feature>
<dbReference type="OrthoDB" id="5390672at2759"/>
<dbReference type="InterPro" id="IPR019315">
    <property type="entry name" value="MMTA2_N"/>
</dbReference>
<dbReference type="GeneID" id="38114564"/>
<evidence type="ECO:0000313" key="4">
    <source>
        <dbReference type="Proteomes" id="UP000256690"/>
    </source>
</evidence>
<protein>
    <recommendedName>
        <fullName evidence="2">Multiple myeloma tumor-associated protein 2-like N-terminal domain-containing protein</fullName>
    </recommendedName>
</protein>
<dbReference type="EMBL" id="PVWQ01000004">
    <property type="protein sequence ID" value="RDW83868.1"/>
    <property type="molecule type" value="Genomic_DNA"/>
</dbReference>
<organism evidence="3 4">
    <name type="scientific">Aspergillus mulundensis</name>
    <dbReference type="NCBI Taxonomy" id="1810919"/>
    <lineage>
        <taxon>Eukaryota</taxon>
        <taxon>Fungi</taxon>
        <taxon>Dikarya</taxon>
        <taxon>Ascomycota</taxon>
        <taxon>Pezizomycotina</taxon>
        <taxon>Eurotiomycetes</taxon>
        <taxon>Eurotiomycetidae</taxon>
        <taxon>Eurotiales</taxon>
        <taxon>Aspergillaceae</taxon>
        <taxon>Aspergillus</taxon>
        <taxon>Aspergillus subgen. Nidulantes</taxon>
    </lineage>
</organism>
<dbReference type="RefSeq" id="XP_026605206.1">
    <property type="nucleotide sequence ID" value="XM_026746210.1"/>
</dbReference>
<dbReference type="PANTHER" id="PTHR14580">
    <property type="entry name" value="MULTIPLE MYELOMA TUMOR-ASSOCIATED PROTEIN 2 FAMILY MEMBER"/>
    <property type="match status" value="1"/>
</dbReference>
<dbReference type="Pfam" id="PF10159">
    <property type="entry name" value="MMtag"/>
    <property type="match status" value="1"/>
</dbReference>
<dbReference type="PANTHER" id="PTHR14580:SF0">
    <property type="entry name" value="MULTIPLE MYELOMA TUMOR-ASSOCIATED PROTEIN 2"/>
    <property type="match status" value="1"/>
</dbReference>
<accession>A0A3D8SDN4</accession>
<evidence type="ECO:0000256" key="1">
    <source>
        <dbReference type="SAM" id="MobiDB-lite"/>
    </source>
</evidence>
<sequence length="142" mass="15726">MDLVAGVRKEGSRGGRGDFKWSDVKDSSHRENYLGHSLMAPVGRWQQGKDLQWYARGDDDPDEAARKEREERQRVKAAEDEAMARALGLPLPSQNANVTPLGGDEKPVTGGVPVEEKTREGIEGWSKAKARAYTESEKGSCW</sequence>